<sequence length="283" mass="31334">MKIDGECLTELDQRTRRCLGCATGSSGEVGIGRALILGGLLLRCFQQLSAPGTWLPSVYRGHDNWYTRVKLLQVLHSRANLRPARGNLFARLRYLLGGLCPIETVYLRLSLGSAGPGHKEYLALQGGPCRFTRDSTCPMLLGSERKLVMLSATGLSQSRVQHSGCRLAARRLYCSPTTPFSRLSLACPWIQQQFERLPHSGVSGSMLIFTSPKHFVDYYALISGCLGIHRKPFPSFEPRPFTFKAIHPKVLLNGWILSTSMNANIDRTAESEKLGAIIKRCIG</sequence>
<name>A0ABS8VEC9_DATST</name>
<protein>
    <submittedName>
        <fullName evidence="1">Uncharacterized protein</fullName>
    </submittedName>
</protein>
<gene>
    <name evidence="1" type="ORF">HAX54_033068</name>
</gene>
<keyword evidence="2" id="KW-1185">Reference proteome</keyword>
<evidence type="ECO:0000313" key="1">
    <source>
        <dbReference type="EMBL" id="MCD9644662.1"/>
    </source>
</evidence>
<organism evidence="1 2">
    <name type="scientific">Datura stramonium</name>
    <name type="common">Jimsonweed</name>
    <name type="synonym">Common thornapple</name>
    <dbReference type="NCBI Taxonomy" id="4076"/>
    <lineage>
        <taxon>Eukaryota</taxon>
        <taxon>Viridiplantae</taxon>
        <taxon>Streptophyta</taxon>
        <taxon>Embryophyta</taxon>
        <taxon>Tracheophyta</taxon>
        <taxon>Spermatophyta</taxon>
        <taxon>Magnoliopsida</taxon>
        <taxon>eudicotyledons</taxon>
        <taxon>Gunneridae</taxon>
        <taxon>Pentapetalae</taxon>
        <taxon>asterids</taxon>
        <taxon>lamiids</taxon>
        <taxon>Solanales</taxon>
        <taxon>Solanaceae</taxon>
        <taxon>Solanoideae</taxon>
        <taxon>Datureae</taxon>
        <taxon>Datura</taxon>
    </lineage>
</organism>
<reference evidence="1 2" key="1">
    <citation type="journal article" date="2021" name="BMC Genomics">
        <title>Datura genome reveals duplications of psychoactive alkaloid biosynthetic genes and high mutation rate following tissue culture.</title>
        <authorList>
            <person name="Rajewski A."/>
            <person name="Carter-House D."/>
            <person name="Stajich J."/>
            <person name="Litt A."/>
        </authorList>
    </citation>
    <scope>NUCLEOTIDE SEQUENCE [LARGE SCALE GENOMIC DNA]</scope>
    <source>
        <strain evidence="1">AR-01</strain>
    </source>
</reference>
<dbReference type="Proteomes" id="UP000823775">
    <property type="component" value="Unassembled WGS sequence"/>
</dbReference>
<accession>A0ABS8VEC9</accession>
<dbReference type="EMBL" id="JACEIK010004221">
    <property type="protein sequence ID" value="MCD9644662.1"/>
    <property type="molecule type" value="Genomic_DNA"/>
</dbReference>
<proteinExistence type="predicted"/>
<evidence type="ECO:0000313" key="2">
    <source>
        <dbReference type="Proteomes" id="UP000823775"/>
    </source>
</evidence>
<comment type="caution">
    <text evidence="1">The sequence shown here is derived from an EMBL/GenBank/DDBJ whole genome shotgun (WGS) entry which is preliminary data.</text>
</comment>